<evidence type="ECO:0000256" key="1">
    <source>
        <dbReference type="ARBA" id="ARBA00022723"/>
    </source>
</evidence>
<comment type="caution">
    <text evidence="7">The sequence shown here is derived from an EMBL/GenBank/DDBJ whole genome shotgun (WGS) entry which is preliminary data.</text>
</comment>
<evidence type="ECO:0000313" key="7">
    <source>
        <dbReference type="EMBL" id="KWX01394.1"/>
    </source>
</evidence>
<keyword evidence="2" id="KW-0863">Zinc-finger</keyword>
<dbReference type="PANTHER" id="PTHR33823">
    <property type="entry name" value="RNA POLYMERASE-BINDING TRANSCRIPTION FACTOR DKSA-RELATED"/>
    <property type="match status" value="1"/>
</dbReference>
<protein>
    <recommendedName>
        <fullName evidence="6">Zinc finger DksA/TraR C4-type domain-containing protein</fullName>
    </recommendedName>
</protein>
<feature type="region of interest" description="Disordered" evidence="5">
    <location>
        <begin position="47"/>
        <end position="68"/>
    </location>
</feature>
<accession>A0A132MUB9</accession>
<proteinExistence type="predicted"/>
<dbReference type="EMBL" id="LAXD01000001">
    <property type="protein sequence ID" value="KWX01394.1"/>
    <property type="molecule type" value="Genomic_DNA"/>
</dbReference>
<evidence type="ECO:0000256" key="4">
    <source>
        <dbReference type="PROSITE-ProRule" id="PRU00510"/>
    </source>
</evidence>
<evidence type="ECO:0000313" key="8">
    <source>
        <dbReference type="Proteomes" id="UP000070188"/>
    </source>
</evidence>
<feature type="domain" description="Zinc finger DksA/TraR C4-type" evidence="6">
    <location>
        <begin position="94"/>
        <end position="128"/>
    </location>
</feature>
<evidence type="ECO:0000256" key="2">
    <source>
        <dbReference type="ARBA" id="ARBA00022771"/>
    </source>
</evidence>
<keyword evidence="1" id="KW-0479">Metal-binding</keyword>
<dbReference type="GO" id="GO:0008270">
    <property type="term" value="F:zinc ion binding"/>
    <property type="evidence" value="ECO:0007669"/>
    <property type="project" value="UniProtKB-KW"/>
</dbReference>
<dbReference type="RefSeq" id="WP_079045934.1">
    <property type="nucleotide sequence ID" value="NZ_JYIJ01000010.1"/>
</dbReference>
<dbReference type="AlphaFoldDB" id="A0A132MUB9"/>
<name>A0A132MUB9_9ACTN</name>
<dbReference type="SUPFAM" id="SSF57716">
    <property type="entry name" value="Glucocorticoid receptor-like (DNA-binding domain)"/>
    <property type="match status" value="1"/>
</dbReference>
<reference evidence="8" key="1">
    <citation type="submission" date="2015-04" db="EMBL/GenBank/DDBJ databases">
        <title>Physiological reanalysis, assessment of diazotrophy, and genome sequences of multiple isolates of Streptomyces thermoautotrophicus.</title>
        <authorList>
            <person name="MacKellar D.C."/>
            <person name="Lieber L."/>
            <person name="Norman J."/>
            <person name="Bolger A."/>
            <person name="Tobin C."/>
            <person name="Murray J.W."/>
            <person name="Chang R."/>
            <person name="Ford T."/>
            <person name="Nguyen P.Q."/>
            <person name="Woodward J."/>
            <person name="Permingeat H."/>
            <person name="Joshi N.S."/>
            <person name="Silver P.A."/>
            <person name="Usadel B."/>
            <person name="Rutherford A.W."/>
            <person name="Friesen M."/>
            <person name="Prell J."/>
        </authorList>
    </citation>
    <scope>NUCLEOTIDE SEQUENCE [LARGE SCALE GENOMIC DNA]</scope>
    <source>
        <strain evidence="8">H1</strain>
    </source>
</reference>
<evidence type="ECO:0000256" key="3">
    <source>
        <dbReference type="ARBA" id="ARBA00022833"/>
    </source>
</evidence>
<evidence type="ECO:0000256" key="5">
    <source>
        <dbReference type="SAM" id="MobiDB-lite"/>
    </source>
</evidence>
<dbReference type="InterPro" id="IPR020458">
    <property type="entry name" value="Znf_DskA_TraR_CS"/>
</dbReference>
<dbReference type="PROSITE" id="PS01102">
    <property type="entry name" value="ZF_DKSA_1"/>
    <property type="match status" value="1"/>
</dbReference>
<dbReference type="PATRIC" id="fig|1469144.10.peg.2626"/>
<dbReference type="PROSITE" id="PS51128">
    <property type="entry name" value="ZF_DKSA_2"/>
    <property type="match status" value="1"/>
</dbReference>
<dbReference type="InterPro" id="IPR000962">
    <property type="entry name" value="Znf_DskA_TraR"/>
</dbReference>
<dbReference type="OrthoDB" id="1121111at2"/>
<evidence type="ECO:0000259" key="6">
    <source>
        <dbReference type="Pfam" id="PF01258"/>
    </source>
</evidence>
<sequence length="131" mass="14534">MDSEKTAPGSKTTGKAANSRNAGLSREQLTMFRELLEEQRRFRLGQLRQFDADSSQQSGEAGPSGQREVDLELAASARTVLAEVEAALERIEQGTYGLCESCGEPIAPERLEIVPQARYCVTCQRARETRW</sequence>
<dbReference type="STRING" id="1469144.LI90_2422"/>
<dbReference type="Gene3D" id="1.20.120.910">
    <property type="entry name" value="DksA, coiled-coil domain"/>
    <property type="match status" value="1"/>
</dbReference>
<keyword evidence="3" id="KW-0862">Zinc</keyword>
<keyword evidence="8" id="KW-1185">Reference proteome</keyword>
<gene>
    <name evidence="7" type="ORF">LI90_2422</name>
</gene>
<dbReference type="Proteomes" id="UP000070188">
    <property type="component" value="Unassembled WGS sequence"/>
</dbReference>
<feature type="zinc finger region" description="dksA C4-type" evidence="4">
    <location>
        <begin position="99"/>
        <end position="123"/>
    </location>
</feature>
<feature type="compositionally biased region" description="Polar residues" evidence="5">
    <location>
        <begin position="9"/>
        <end position="22"/>
    </location>
</feature>
<dbReference type="SUPFAM" id="SSF109635">
    <property type="entry name" value="DnaK suppressor protein DksA, alpha-hairpin domain"/>
    <property type="match status" value="1"/>
</dbReference>
<feature type="region of interest" description="Disordered" evidence="5">
    <location>
        <begin position="1"/>
        <end position="25"/>
    </location>
</feature>
<organism evidence="7 8">
    <name type="scientific">Carbonactinospora thermoautotrophica</name>
    <dbReference type="NCBI Taxonomy" id="1469144"/>
    <lineage>
        <taxon>Bacteria</taxon>
        <taxon>Bacillati</taxon>
        <taxon>Actinomycetota</taxon>
        <taxon>Actinomycetes</taxon>
        <taxon>Kitasatosporales</taxon>
        <taxon>Carbonactinosporaceae</taxon>
        <taxon>Carbonactinospora</taxon>
    </lineage>
</organism>
<dbReference type="PANTHER" id="PTHR33823:SF4">
    <property type="entry name" value="GENERAL STRESS PROTEIN 16O"/>
    <property type="match status" value="1"/>
</dbReference>
<dbReference type="InterPro" id="IPR037187">
    <property type="entry name" value="DnaK_N"/>
</dbReference>
<dbReference type="Pfam" id="PF01258">
    <property type="entry name" value="zf-dskA_traR"/>
    <property type="match status" value="1"/>
</dbReference>